<feature type="transmembrane region" description="Helical" evidence="1">
    <location>
        <begin position="84"/>
        <end position="101"/>
    </location>
</feature>
<organism evidence="3 4">
    <name type="scientific">Pseudaquabacterium pictum</name>
    <dbReference type="NCBI Taxonomy" id="2315236"/>
    <lineage>
        <taxon>Bacteria</taxon>
        <taxon>Pseudomonadati</taxon>
        <taxon>Pseudomonadota</taxon>
        <taxon>Betaproteobacteria</taxon>
        <taxon>Burkholderiales</taxon>
        <taxon>Sphaerotilaceae</taxon>
        <taxon>Pseudaquabacterium</taxon>
    </lineage>
</organism>
<feature type="transmembrane region" description="Helical" evidence="1">
    <location>
        <begin position="12"/>
        <end position="29"/>
    </location>
</feature>
<name>A0A480AI70_9BURK</name>
<dbReference type="AlphaFoldDB" id="A0A480AI70"/>
<dbReference type="Pfam" id="PF07786">
    <property type="entry name" value="HGSNAT_cat"/>
    <property type="match status" value="1"/>
</dbReference>
<dbReference type="RefSeq" id="WP_137731216.1">
    <property type="nucleotide sequence ID" value="NZ_BJCL01000001.1"/>
</dbReference>
<evidence type="ECO:0000313" key="3">
    <source>
        <dbReference type="EMBL" id="GCL61469.1"/>
    </source>
</evidence>
<comment type="caution">
    <text evidence="3">The sequence shown here is derived from an EMBL/GenBank/DDBJ whole genome shotgun (WGS) entry which is preliminary data.</text>
</comment>
<dbReference type="EMBL" id="BJCL01000001">
    <property type="protein sequence ID" value="GCL61469.1"/>
    <property type="molecule type" value="Genomic_DNA"/>
</dbReference>
<evidence type="ECO:0000313" key="4">
    <source>
        <dbReference type="Proteomes" id="UP000301751"/>
    </source>
</evidence>
<feature type="domain" description="Heparan-alpha-glucosaminide N-acetyltransferase catalytic" evidence="2">
    <location>
        <begin position="7"/>
        <end position="229"/>
    </location>
</feature>
<dbReference type="InterPro" id="IPR012429">
    <property type="entry name" value="HGSNAT_cat"/>
</dbReference>
<evidence type="ECO:0000256" key="1">
    <source>
        <dbReference type="SAM" id="Phobius"/>
    </source>
</evidence>
<protein>
    <recommendedName>
        <fullName evidence="2">Heparan-alpha-glucosaminide N-acetyltransferase catalytic domain-containing protein</fullName>
    </recommendedName>
</protein>
<sequence length="242" mass="27114">MPLTAERFDRLDALRGLAIVWMVAFHFAFDLNHFGWLQPPQRFTQDPLWTTQRTLIVSLFLLCAGAGQAVALHAGMGWPRFWRRWAQVAGCAVLVSAGSALMFPRSWISFGVLHGIALMLVAARLLAPLRAGLWPLGALLVALPHWVQHPFFDSRLTNWVGLVTRKPVTEDYVPLLPWLGVLLWGLAAGQWLLAHRRAVLSGPLPWPALGRRLAWLGRWPLLVYMLHQPLLIGALTAVQALR</sequence>
<feature type="transmembrane region" description="Helical" evidence="1">
    <location>
        <begin position="107"/>
        <end position="126"/>
    </location>
</feature>
<feature type="transmembrane region" description="Helical" evidence="1">
    <location>
        <begin position="49"/>
        <end position="72"/>
    </location>
</feature>
<reference evidence="4" key="1">
    <citation type="submission" date="2019-03" db="EMBL/GenBank/DDBJ databases">
        <title>Aquabacterium pictum sp.nov., the first bacteriochlorophyll a-containing freshwater bacterium in the genus Aquabacterium of the class Betaproteobacteria.</title>
        <authorList>
            <person name="Hirose S."/>
            <person name="Tank M."/>
            <person name="Hara E."/>
            <person name="Tamaki H."/>
            <person name="Takaichi S."/>
            <person name="Haruta S."/>
            <person name="Hanada S."/>
        </authorList>
    </citation>
    <scope>NUCLEOTIDE SEQUENCE [LARGE SCALE GENOMIC DNA]</scope>
    <source>
        <strain evidence="4">W35</strain>
    </source>
</reference>
<dbReference type="Proteomes" id="UP000301751">
    <property type="component" value="Unassembled WGS sequence"/>
</dbReference>
<keyword evidence="1" id="KW-0812">Transmembrane</keyword>
<keyword evidence="1" id="KW-0472">Membrane</keyword>
<dbReference type="OrthoDB" id="9807591at2"/>
<feature type="transmembrane region" description="Helical" evidence="1">
    <location>
        <begin position="133"/>
        <end position="152"/>
    </location>
</feature>
<proteinExistence type="predicted"/>
<feature type="transmembrane region" description="Helical" evidence="1">
    <location>
        <begin position="172"/>
        <end position="193"/>
    </location>
</feature>
<keyword evidence="1" id="KW-1133">Transmembrane helix</keyword>
<gene>
    <name evidence="3" type="ORF">AQPW35_05500</name>
</gene>
<accession>A0A480AI70</accession>
<feature type="transmembrane region" description="Helical" evidence="1">
    <location>
        <begin position="221"/>
        <end position="241"/>
    </location>
</feature>
<keyword evidence="4" id="KW-1185">Reference proteome</keyword>
<evidence type="ECO:0000259" key="2">
    <source>
        <dbReference type="Pfam" id="PF07786"/>
    </source>
</evidence>